<dbReference type="AlphaFoldDB" id="A0A0P9ITH3"/>
<dbReference type="OrthoDB" id="10449489at2759"/>
<evidence type="ECO:0000313" key="1">
    <source>
        <dbReference type="EMBL" id="KPV72698.1"/>
    </source>
</evidence>
<dbReference type="EMBL" id="KQ474086">
    <property type="protein sequence ID" value="KPV72698.1"/>
    <property type="molecule type" value="Genomic_DNA"/>
</dbReference>
<name>A0A0P9ITH3_RHOGW</name>
<accession>A0A0P9ITH3</accession>
<gene>
    <name evidence="1" type="ORF">RHOBADRAFT_46744</name>
</gene>
<dbReference type="GeneID" id="28975295"/>
<evidence type="ECO:0000313" key="2">
    <source>
        <dbReference type="Proteomes" id="UP000053890"/>
    </source>
</evidence>
<protein>
    <submittedName>
        <fullName evidence="1">Uncharacterized protein</fullName>
    </submittedName>
</protein>
<organism evidence="1 2">
    <name type="scientific">Rhodotorula graminis (strain WP1)</name>
    <dbReference type="NCBI Taxonomy" id="578459"/>
    <lineage>
        <taxon>Eukaryota</taxon>
        <taxon>Fungi</taxon>
        <taxon>Dikarya</taxon>
        <taxon>Basidiomycota</taxon>
        <taxon>Pucciniomycotina</taxon>
        <taxon>Microbotryomycetes</taxon>
        <taxon>Sporidiobolales</taxon>
        <taxon>Sporidiobolaceae</taxon>
        <taxon>Rhodotorula</taxon>
    </lineage>
</organism>
<proteinExistence type="predicted"/>
<dbReference type="Proteomes" id="UP000053890">
    <property type="component" value="Unassembled WGS sequence"/>
</dbReference>
<dbReference type="RefSeq" id="XP_018268747.1">
    <property type="nucleotide sequence ID" value="XM_018414847.1"/>
</dbReference>
<reference evidence="1 2" key="1">
    <citation type="journal article" date="2015" name="Front. Microbiol.">
        <title>Genome sequence of the plant growth promoting endophytic yeast Rhodotorula graminis WP1.</title>
        <authorList>
            <person name="Firrincieli A."/>
            <person name="Otillar R."/>
            <person name="Salamov A."/>
            <person name="Schmutz J."/>
            <person name="Khan Z."/>
            <person name="Redman R.S."/>
            <person name="Fleck N.D."/>
            <person name="Lindquist E."/>
            <person name="Grigoriev I.V."/>
            <person name="Doty S.L."/>
        </authorList>
    </citation>
    <scope>NUCLEOTIDE SEQUENCE [LARGE SCALE GENOMIC DNA]</scope>
    <source>
        <strain evidence="1 2">WP1</strain>
    </source>
</reference>
<sequence>MEATLPLLVPRESPSDVETLDQLRELLLSEDEVKLVVLECFHGGQNAASSLSPIKPVPFTQRAELARAYPSLSIHHVALTGAEGKSIEHALRCHVAPRCIVCAGGPQPRALVRRQVSNQEK</sequence>
<keyword evidence="2" id="KW-1185">Reference proteome</keyword>